<feature type="region of interest" description="Disordered" evidence="2">
    <location>
        <begin position="125"/>
        <end position="145"/>
    </location>
</feature>
<keyword evidence="4" id="KW-1185">Reference proteome</keyword>
<evidence type="ECO:0000256" key="1">
    <source>
        <dbReference type="ARBA" id="ARBA00008889"/>
    </source>
</evidence>
<evidence type="ECO:0000313" key="4">
    <source>
        <dbReference type="Proteomes" id="UP001278766"/>
    </source>
</evidence>
<reference evidence="3" key="1">
    <citation type="journal article" date="2023" name="Mol. Phylogenet. Evol.">
        <title>Genome-scale phylogeny and comparative genomics of the fungal order Sordariales.</title>
        <authorList>
            <person name="Hensen N."/>
            <person name="Bonometti L."/>
            <person name="Westerberg I."/>
            <person name="Brannstrom I.O."/>
            <person name="Guillou S."/>
            <person name="Cros-Aarteil S."/>
            <person name="Calhoun S."/>
            <person name="Haridas S."/>
            <person name="Kuo A."/>
            <person name="Mondo S."/>
            <person name="Pangilinan J."/>
            <person name="Riley R."/>
            <person name="LaButti K."/>
            <person name="Andreopoulos B."/>
            <person name="Lipzen A."/>
            <person name="Chen C."/>
            <person name="Yan M."/>
            <person name="Daum C."/>
            <person name="Ng V."/>
            <person name="Clum A."/>
            <person name="Steindorff A."/>
            <person name="Ohm R.A."/>
            <person name="Martin F."/>
            <person name="Silar P."/>
            <person name="Natvig D.O."/>
            <person name="Lalanne C."/>
            <person name="Gautier V."/>
            <person name="Ament-Velasquez S.L."/>
            <person name="Kruys A."/>
            <person name="Hutchinson M.I."/>
            <person name="Powell A.J."/>
            <person name="Barry K."/>
            <person name="Miller A.N."/>
            <person name="Grigoriev I.V."/>
            <person name="Debuchy R."/>
            <person name="Gladieux P."/>
            <person name="Hiltunen Thoren M."/>
            <person name="Johannesson H."/>
        </authorList>
    </citation>
    <scope>NUCLEOTIDE SEQUENCE</scope>
    <source>
        <strain evidence="3">CBS 168.71</strain>
    </source>
</reference>
<dbReference type="Gene3D" id="3.30.70.1730">
    <property type="match status" value="1"/>
</dbReference>
<dbReference type="InterPro" id="IPR047865">
    <property type="entry name" value="Ribosomal_uL10_bac_type"/>
</dbReference>
<dbReference type="GeneID" id="87841078"/>
<sequence>MHVIRQNEGGEACVRIWLPLGHGPPARAAIGDAKISNLEVGEHRSAFGGSVIVGIRLVHPTVCPIHKMPPRIRCAIPRGLGSAVNPSRISNRSAVLRLPSASAPSTTTRQYATAAAATVSGGFRLPDDYVPPTKPPTARPSDTRKSQLLRTYTSLLRSTPLILIFQHNNLTAVEWAAVRRELRIALDNVSTEGSDSADIASRAQLQVIRTRIFDVALKIVEFHDPSKVAPTTVSALTGKKVQVVYNHDLSKAAYDASKNATKGDEPLPESSSYGQISPLLIGPLALFTLPAVSPAHLAAALSILSPSPPAFPAPSKKKNPGYHDAIAQGGLQKLMLVGGRIEDKVFDLDGVKWVGGIDGGLDGLRAQLVYMLQSAGLGLTTTLEGASKSLWLTMESRRSVLEEEQNGGKEGEKKEETA</sequence>
<comment type="similarity">
    <text evidence="1">Belongs to the universal ribosomal protein uL10 family.</text>
</comment>
<protein>
    <submittedName>
        <fullName evidence="3">Uncharacterized protein</fullName>
    </submittedName>
</protein>
<dbReference type="InterPro" id="IPR043141">
    <property type="entry name" value="Ribosomal_uL10-like_sf"/>
</dbReference>
<name>A0AAE0LRH9_9PEZI</name>
<comment type="caution">
    <text evidence="3">The sequence shown here is derived from an EMBL/GenBank/DDBJ whole genome shotgun (WGS) entry which is preliminary data.</text>
</comment>
<dbReference type="PANTHER" id="PTHR11560">
    <property type="entry name" value="39S RIBOSOMAL PROTEIN L10, MITOCHONDRIAL"/>
    <property type="match status" value="1"/>
</dbReference>
<dbReference type="AlphaFoldDB" id="A0AAE0LRH9"/>
<dbReference type="SUPFAM" id="SSF160369">
    <property type="entry name" value="Ribosomal protein L10-like"/>
    <property type="match status" value="1"/>
</dbReference>
<dbReference type="RefSeq" id="XP_062658119.1">
    <property type="nucleotide sequence ID" value="XM_062804130.1"/>
</dbReference>
<gene>
    <name evidence="3" type="ORF">B0H64DRAFT_401100</name>
</gene>
<accession>A0AAE0LRH9</accession>
<reference evidence="3" key="2">
    <citation type="submission" date="2023-06" db="EMBL/GenBank/DDBJ databases">
        <authorList>
            <consortium name="Lawrence Berkeley National Laboratory"/>
            <person name="Haridas S."/>
            <person name="Hensen N."/>
            <person name="Bonometti L."/>
            <person name="Westerberg I."/>
            <person name="Brannstrom I.O."/>
            <person name="Guillou S."/>
            <person name="Cros-Aarteil S."/>
            <person name="Calhoun S."/>
            <person name="Kuo A."/>
            <person name="Mondo S."/>
            <person name="Pangilinan J."/>
            <person name="Riley R."/>
            <person name="Labutti K."/>
            <person name="Andreopoulos B."/>
            <person name="Lipzen A."/>
            <person name="Chen C."/>
            <person name="Yanf M."/>
            <person name="Daum C."/>
            <person name="Ng V."/>
            <person name="Clum A."/>
            <person name="Steindorff A."/>
            <person name="Ohm R."/>
            <person name="Martin F."/>
            <person name="Silar P."/>
            <person name="Natvig D."/>
            <person name="Lalanne C."/>
            <person name="Gautier V."/>
            <person name="Ament-Velasquez S.L."/>
            <person name="Kruys A."/>
            <person name="Hutchinson M.I."/>
            <person name="Powell A.J."/>
            <person name="Barry K."/>
            <person name="Miller A.N."/>
            <person name="Grigoriev I.V."/>
            <person name="Debuchy R."/>
            <person name="Gladieux P."/>
            <person name="Thoren M.H."/>
            <person name="Johannesson H."/>
        </authorList>
    </citation>
    <scope>NUCLEOTIDE SEQUENCE</scope>
    <source>
        <strain evidence="3">CBS 168.71</strain>
    </source>
</reference>
<feature type="region of interest" description="Disordered" evidence="2">
    <location>
        <begin position="397"/>
        <end position="418"/>
    </location>
</feature>
<evidence type="ECO:0000256" key="2">
    <source>
        <dbReference type="SAM" id="MobiDB-lite"/>
    </source>
</evidence>
<proteinExistence type="inferred from homology"/>
<organism evidence="3 4">
    <name type="scientific">Chaetomium fimeti</name>
    <dbReference type="NCBI Taxonomy" id="1854472"/>
    <lineage>
        <taxon>Eukaryota</taxon>
        <taxon>Fungi</taxon>
        <taxon>Dikarya</taxon>
        <taxon>Ascomycota</taxon>
        <taxon>Pezizomycotina</taxon>
        <taxon>Sordariomycetes</taxon>
        <taxon>Sordariomycetidae</taxon>
        <taxon>Sordariales</taxon>
        <taxon>Chaetomiaceae</taxon>
        <taxon>Chaetomium</taxon>
    </lineage>
</organism>
<dbReference type="Proteomes" id="UP001278766">
    <property type="component" value="Unassembled WGS sequence"/>
</dbReference>
<evidence type="ECO:0000313" key="3">
    <source>
        <dbReference type="EMBL" id="KAK3294605.1"/>
    </source>
</evidence>
<dbReference type="EMBL" id="JAUEPN010000005">
    <property type="protein sequence ID" value="KAK3294605.1"/>
    <property type="molecule type" value="Genomic_DNA"/>
</dbReference>